<keyword evidence="3" id="KW-0560">Oxidoreductase</keyword>
<evidence type="ECO:0000256" key="3">
    <source>
        <dbReference type="ARBA" id="ARBA00023002"/>
    </source>
</evidence>
<dbReference type="InterPro" id="IPR056798">
    <property type="entry name" value="ADH_Fe_C"/>
</dbReference>
<evidence type="ECO:0000256" key="2">
    <source>
        <dbReference type="ARBA" id="ARBA00007358"/>
    </source>
</evidence>
<comment type="similarity">
    <text evidence="2">Belongs to the iron-containing alcohol dehydrogenase family.</text>
</comment>
<dbReference type="EMBL" id="JAXAFJ010000002">
    <property type="protein sequence ID" value="MDX6805660.1"/>
    <property type="molecule type" value="Genomic_DNA"/>
</dbReference>
<dbReference type="InterPro" id="IPR018211">
    <property type="entry name" value="ADH_Fe_CS"/>
</dbReference>
<reference evidence="7 8" key="1">
    <citation type="submission" date="2023-11" db="EMBL/GenBank/DDBJ databases">
        <authorList>
            <person name="Bao R."/>
        </authorList>
    </citation>
    <scope>NUCLEOTIDE SEQUENCE [LARGE SCALE GENOMIC DNA]</scope>
    <source>
        <strain evidence="7 8">PJ23</strain>
    </source>
</reference>
<dbReference type="Gene3D" id="1.20.1090.10">
    <property type="entry name" value="Dehydroquinate synthase-like - alpha domain"/>
    <property type="match status" value="1"/>
</dbReference>
<keyword evidence="8" id="KW-1185">Reference proteome</keyword>
<comment type="caution">
    <text evidence="7">The sequence shown here is derived from an EMBL/GenBank/DDBJ whole genome shotgun (WGS) entry which is preliminary data.</text>
</comment>
<feature type="domain" description="Alcohol dehydrogenase iron-type/glycerol dehydrogenase GldA" evidence="5">
    <location>
        <begin position="12"/>
        <end position="185"/>
    </location>
</feature>
<feature type="domain" description="Fe-containing alcohol dehydrogenase-like C-terminal" evidence="6">
    <location>
        <begin position="196"/>
        <end position="383"/>
    </location>
</feature>
<dbReference type="InterPro" id="IPR039697">
    <property type="entry name" value="Alcohol_dehydrogenase_Fe"/>
</dbReference>
<dbReference type="PANTHER" id="PTHR11496:SF102">
    <property type="entry name" value="ALCOHOL DEHYDROGENASE 4"/>
    <property type="match status" value="1"/>
</dbReference>
<evidence type="ECO:0000256" key="1">
    <source>
        <dbReference type="ARBA" id="ARBA00001962"/>
    </source>
</evidence>
<dbReference type="PANTHER" id="PTHR11496">
    <property type="entry name" value="ALCOHOL DEHYDROGENASE"/>
    <property type="match status" value="1"/>
</dbReference>
<evidence type="ECO:0000256" key="4">
    <source>
        <dbReference type="ARBA" id="ARBA00023027"/>
    </source>
</evidence>
<evidence type="ECO:0000259" key="5">
    <source>
        <dbReference type="Pfam" id="PF00465"/>
    </source>
</evidence>
<evidence type="ECO:0000259" key="6">
    <source>
        <dbReference type="Pfam" id="PF25137"/>
    </source>
</evidence>
<dbReference type="RefSeq" id="WP_319843766.1">
    <property type="nucleotide sequence ID" value="NZ_JAXAFJ010000002.1"/>
</dbReference>
<proteinExistence type="inferred from homology"/>
<dbReference type="Proteomes" id="UP001274321">
    <property type="component" value="Unassembled WGS sequence"/>
</dbReference>
<sequence length="392" mass="40938">MTAELKGAWNYPTRVLVGPGRIAELANACKTAGIGRPLIVTDKGLADGPVVAAAKGVLQAAGLTSDVFSDVKGNPTEGNVEAGLAAYRDGGHDGVVALGGGSALDVGKMVAFMAGQTRPIWDFEDVDDWYTRANADVIAPIVAVPTTAGTGSEVGRAAVVTNSATHEKKIIFHPLMLPKVVIADPELTIGLPPFLTAATGFDALAHCIEALSAPGFHPMADGIAIEGIRLIAEYLPRAYAEGDDIEARSRMLAAGSMGAAAFQKGLGAVHSVSHPVGAFYDTHHGLTNGVMLPYVLVLNRPAIEEKMAVVARVLDLPERGFDAVLKWLLEFRKALGVPHTLAELGVEESRAAELAEHAERDPSTGGNPVPLTAADFETLIRAAIRGDLEGVR</sequence>
<protein>
    <submittedName>
        <fullName evidence="7">Iron-containing alcohol dehydrogenase</fullName>
    </submittedName>
</protein>
<evidence type="ECO:0000313" key="8">
    <source>
        <dbReference type="Proteomes" id="UP001274321"/>
    </source>
</evidence>
<gene>
    <name evidence="7" type="ORF">SCD90_06260</name>
</gene>
<dbReference type="CDD" id="cd14861">
    <property type="entry name" value="Fe-ADH-like"/>
    <property type="match status" value="1"/>
</dbReference>
<dbReference type="PROSITE" id="PS00913">
    <property type="entry name" value="ADH_IRON_1"/>
    <property type="match status" value="1"/>
</dbReference>
<keyword evidence="4" id="KW-0520">NAD</keyword>
<evidence type="ECO:0000313" key="7">
    <source>
        <dbReference type="EMBL" id="MDX6805660.1"/>
    </source>
</evidence>
<dbReference type="Pfam" id="PF25137">
    <property type="entry name" value="ADH_Fe_C"/>
    <property type="match status" value="1"/>
</dbReference>
<accession>A0ABU4RPP3</accession>
<comment type="cofactor">
    <cofactor evidence="1">
        <name>Fe cation</name>
        <dbReference type="ChEBI" id="CHEBI:24875"/>
    </cofactor>
</comment>
<dbReference type="Gene3D" id="3.40.50.1970">
    <property type="match status" value="1"/>
</dbReference>
<dbReference type="SUPFAM" id="SSF56796">
    <property type="entry name" value="Dehydroquinate synthase-like"/>
    <property type="match status" value="1"/>
</dbReference>
<dbReference type="Pfam" id="PF00465">
    <property type="entry name" value="Fe-ADH"/>
    <property type="match status" value="1"/>
</dbReference>
<dbReference type="InterPro" id="IPR001670">
    <property type="entry name" value="ADH_Fe/GldA"/>
</dbReference>
<dbReference type="PROSITE" id="PS00060">
    <property type="entry name" value="ADH_IRON_2"/>
    <property type="match status" value="1"/>
</dbReference>
<organism evidence="7 8">
    <name type="scientific">Terrihabitans rhizophilus</name>
    <dbReference type="NCBI Taxonomy" id="3092662"/>
    <lineage>
        <taxon>Bacteria</taxon>
        <taxon>Pseudomonadati</taxon>
        <taxon>Pseudomonadota</taxon>
        <taxon>Alphaproteobacteria</taxon>
        <taxon>Hyphomicrobiales</taxon>
        <taxon>Terrihabitans</taxon>
    </lineage>
</organism>
<name>A0ABU4RPP3_9HYPH</name>